<keyword evidence="5" id="KW-1185">Reference proteome</keyword>
<feature type="compositionally biased region" description="Polar residues" evidence="3">
    <location>
        <begin position="699"/>
        <end position="709"/>
    </location>
</feature>
<dbReference type="RefSeq" id="XP_040769051.1">
    <property type="nucleotide sequence ID" value="XM_040911454.1"/>
</dbReference>
<feature type="region of interest" description="Disordered" evidence="3">
    <location>
        <begin position="900"/>
        <end position="947"/>
    </location>
</feature>
<dbReference type="InParanoid" id="A0A165H6I5"/>
<evidence type="ECO:0000256" key="3">
    <source>
        <dbReference type="SAM" id="MobiDB-lite"/>
    </source>
</evidence>
<dbReference type="EMBL" id="KV427607">
    <property type="protein sequence ID" value="KZT11311.1"/>
    <property type="molecule type" value="Genomic_DNA"/>
</dbReference>
<gene>
    <name evidence="4" type="ORF">LAESUDRAFT_747064</name>
</gene>
<dbReference type="GeneID" id="63828482"/>
<dbReference type="Pfam" id="PF10428">
    <property type="entry name" value="SOG2"/>
    <property type="match status" value="1"/>
</dbReference>
<dbReference type="Proteomes" id="UP000076871">
    <property type="component" value="Unassembled WGS sequence"/>
</dbReference>
<feature type="compositionally biased region" description="Polar residues" evidence="3">
    <location>
        <begin position="724"/>
        <end position="737"/>
    </location>
</feature>
<dbReference type="Gene3D" id="3.80.10.10">
    <property type="entry name" value="Ribonuclease Inhibitor"/>
    <property type="match status" value="1"/>
</dbReference>
<feature type="region of interest" description="Disordered" evidence="3">
    <location>
        <begin position="278"/>
        <end position="355"/>
    </location>
</feature>
<dbReference type="InterPro" id="IPR001611">
    <property type="entry name" value="Leu-rich_rpt"/>
</dbReference>
<accession>A0A165H6I5</accession>
<feature type="compositionally biased region" description="Low complexity" evidence="3">
    <location>
        <begin position="905"/>
        <end position="925"/>
    </location>
</feature>
<name>A0A165H6I5_9APHY</name>
<dbReference type="InterPro" id="IPR003591">
    <property type="entry name" value="Leu-rich_rpt_typical-subtyp"/>
</dbReference>
<feature type="region of interest" description="Disordered" evidence="3">
    <location>
        <begin position="699"/>
        <end position="751"/>
    </location>
</feature>
<feature type="compositionally biased region" description="Polar residues" evidence="3">
    <location>
        <begin position="243"/>
        <end position="252"/>
    </location>
</feature>
<dbReference type="InterPro" id="IPR032675">
    <property type="entry name" value="LRR_dom_sf"/>
</dbReference>
<feature type="compositionally biased region" description="Polar residues" evidence="3">
    <location>
        <begin position="344"/>
        <end position="355"/>
    </location>
</feature>
<sequence length="962" mass="105132">MSESDVDSRPARSLRNGISSSLPSVALSNKHIMEAIARSSDNGATLDLAHKDLTDVGESGVEELATVCRDAKGECGVIRIALAYNRLTTLPMALSLLSRLRYLVLRNNNFSVFPDVLTVMPSLEILDISRNKIKRLPSQPGSLTNLRVFSIVRNKIHKLPPYISQFRELTLLKVDQNPWEWPPKHVLQPDENLNDPDRMKEWIRRVQTWIEENIEPPTQRKTSEDSIGGVIERDEIGPDLSEAAQSVAQTSSSKDEIANSPYHARSYSVESDSSIYSRLECSSTEPEQDRPRFPRFLQGSSKSHSRSVSHSPDSCYPLDEIMESTHEDSPIALRGRQGRAGNDLTGTDSKTSSSYSNVTVRNSFSELRPLKLQSKSDVILPQRPVALLEPTGSARRKASASTDDLPASSPIAEVAAAPSMDKERHSYFRRFSALTPLHLSKAIPEDLLALVDAARGILFGVSRIYETLQLYTHTEYAIDQRLSTVLNKVLDPASVYMTGLINALDRFDTMSVKGLPPPSVCRAVVECCRDNVAVFGKAVGVLALQLKVLATHDDVRYTRQMLLNLYGSMAEIASSWQAMAMRIEAVKPLLWEIRPPPAAKSHAAQSPSSARSAAAHIADSSTSDQPRLRHGVSPTSRDHGQTRMARRHAGSFSYKDVEIGKMLPSFVDAPSSPLTAGVINGAAPSTPVLRSARRMATALGSTPLGTPNGDSAVPTAYRWDSHSRQGSQNSLPPSSSGLALRTAQVETPSNTSTLVDKEAIDAVKKALDLAPAIWNMMDRILNDREGVTEDVKEIVDQAKVVTERLRRNIGYIRDGVQPTDKPLHDEARTFAKTVIQLSSAIKTHMTSHPLSSDLRTSMVNLTNATEEFVILLHVSSFSPAPTPRPYSPMVAQGAIGTPEESKLGAGLSRSRSALPSASSKLASSLPQPPHSALPHQSFSIPNPPRSAPFRREFINQSAAVLS</sequence>
<evidence type="ECO:0000313" key="5">
    <source>
        <dbReference type="Proteomes" id="UP000076871"/>
    </source>
</evidence>
<keyword evidence="2" id="KW-0677">Repeat</keyword>
<dbReference type="SUPFAM" id="SSF52075">
    <property type="entry name" value="Outer arm dynein light chain 1"/>
    <property type="match status" value="1"/>
</dbReference>
<dbReference type="OrthoDB" id="1394818at2759"/>
<organism evidence="4 5">
    <name type="scientific">Laetiporus sulphureus 93-53</name>
    <dbReference type="NCBI Taxonomy" id="1314785"/>
    <lineage>
        <taxon>Eukaryota</taxon>
        <taxon>Fungi</taxon>
        <taxon>Dikarya</taxon>
        <taxon>Basidiomycota</taxon>
        <taxon>Agaricomycotina</taxon>
        <taxon>Agaricomycetes</taxon>
        <taxon>Polyporales</taxon>
        <taxon>Laetiporus</taxon>
    </lineage>
</organism>
<evidence type="ECO:0000256" key="1">
    <source>
        <dbReference type="ARBA" id="ARBA00022614"/>
    </source>
</evidence>
<feature type="region of interest" description="Disordered" evidence="3">
    <location>
        <begin position="242"/>
        <end position="266"/>
    </location>
</feature>
<feature type="compositionally biased region" description="Low complexity" evidence="3">
    <location>
        <begin position="300"/>
        <end position="314"/>
    </location>
</feature>
<dbReference type="AlphaFoldDB" id="A0A165H6I5"/>
<evidence type="ECO:0000313" key="4">
    <source>
        <dbReference type="EMBL" id="KZT11311.1"/>
    </source>
</evidence>
<feature type="compositionally biased region" description="Low complexity" evidence="3">
    <location>
        <begin position="601"/>
        <end position="621"/>
    </location>
</feature>
<dbReference type="InterPro" id="IPR019487">
    <property type="entry name" value="RAM_signalling_pathway_SOG2"/>
</dbReference>
<feature type="region of interest" description="Disordered" evidence="3">
    <location>
        <begin position="597"/>
        <end position="649"/>
    </location>
</feature>
<proteinExistence type="predicted"/>
<dbReference type="GO" id="GO:0005737">
    <property type="term" value="C:cytoplasm"/>
    <property type="evidence" value="ECO:0007669"/>
    <property type="project" value="TreeGrafter"/>
</dbReference>
<reference evidence="4 5" key="1">
    <citation type="journal article" date="2016" name="Mol. Biol. Evol.">
        <title>Comparative Genomics of Early-Diverging Mushroom-Forming Fungi Provides Insights into the Origins of Lignocellulose Decay Capabilities.</title>
        <authorList>
            <person name="Nagy L.G."/>
            <person name="Riley R."/>
            <person name="Tritt A."/>
            <person name="Adam C."/>
            <person name="Daum C."/>
            <person name="Floudas D."/>
            <person name="Sun H."/>
            <person name="Yadav J.S."/>
            <person name="Pangilinan J."/>
            <person name="Larsson K.H."/>
            <person name="Matsuura K."/>
            <person name="Barry K."/>
            <person name="Labutti K."/>
            <person name="Kuo R."/>
            <person name="Ohm R.A."/>
            <person name="Bhattacharya S.S."/>
            <person name="Shirouzu T."/>
            <person name="Yoshinaga Y."/>
            <person name="Martin F.M."/>
            <person name="Grigoriev I.V."/>
            <person name="Hibbett D.S."/>
        </authorList>
    </citation>
    <scope>NUCLEOTIDE SEQUENCE [LARGE SCALE GENOMIC DNA]</scope>
    <source>
        <strain evidence="4 5">93-53</strain>
    </source>
</reference>
<dbReference type="PANTHER" id="PTHR48051:SF46">
    <property type="entry name" value="LEUCINE RICH REPEAT-CONTAINING DOMAIN PROTEIN"/>
    <property type="match status" value="1"/>
</dbReference>
<dbReference type="InterPro" id="IPR050216">
    <property type="entry name" value="LRR_domain-containing"/>
</dbReference>
<dbReference type="STRING" id="1314785.A0A165H6I5"/>
<dbReference type="PROSITE" id="PS51450">
    <property type="entry name" value="LRR"/>
    <property type="match status" value="1"/>
</dbReference>
<dbReference type="SMART" id="SM00369">
    <property type="entry name" value="LRR_TYP"/>
    <property type="match status" value="3"/>
</dbReference>
<protein>
    <submittedName>
        <fullName evidence="4">Uncharacterized protein</fullName>
    </submittedName>
</protein>
<evidence type="ECO:0000256" key="2">
    <source>
        <dbReference type="ARBA" id="ARBA00022737"/>
    </source>
</evidence>
<keyword evidence="1" id="KW-0433">Leucine-rich repeat</keyword>
<dbReference type="PANTHER" id="PTHR48051">
    <property type="match status" value="1"/>
</dbReference>